<gene>
    <name evidence="5" type="ORF">FHS29_006113</name>
</gene>
<dbReference type="RefSeq" id="WP_184696427.1">
    <property type="nucleotide sequence ID" value="NZ_JACHJN010000011.1"/>
</dbReference>
<dbReference type="SMART" id="SM00342">
    <property type="entry name" value="HTH_ARAC"/>
    <property type="match status" value="1"/>
</dbReference>
<dbReference type="InterPro" id="IPR035418">
    <property type="entry name" value="AraC-bd_2"/>
</dbReference>
<name>A0A841CLZ4_9PSEU</name>
<dbReference type="PROSITE" id="PS01124">
    <property type="entry name" value="HTH_ARAC_FAMILY_2"/>
    <property type="match status" value="1"/>
</dbReference>
<comment type="caution">
    <text evidence="5">The sequence shown here is derived from an EMBL/GenBank/DDBJ whole genome shotgun (WGS) entry which is preliminary data.</text>
</comment>
<sequence length="311" mass="34179">MAEADLPAARFAFWRRIAEQSLARCGRSTDFRTGVQCEELHGVRLAELTVPPPRAARTPPRLRRRAAEFYHLVLNLHGGFGISQNGRETALGDGEMVLYDTSRPFEGWTGTTAAGPGEKVLLQFPKYLLPLPAGQVEPALPARLSGNDGLGALLAGSLRELAARDGHEHAARIACISLDLLAAVLAQHLHAGPSADTRRHALITRVRTFIDGHLADPELSPAVVAAAHHISTRQLHRLFADQDLGVAGWIRRRRLERSRHDLAALREPVHVVAARWGFPDAAHFSRLFRSTYGMSPTDYRHIWSAAWPATS</sequence>
<dbReference type="PROSITE" id="PS00041">
    <property type="entry name" value="HTH_ARAC_FAMILY_1"/>
    <property type="match status" value="1"/>
</dbReference>
<proteinExistence type="predicted"/>
<keyword evidence="6" id="KW-1185">Reference proteome</keyword>
<dbReference type="PANTHER" id="PTHR46796:SF6">
    <property type="entry name" value="ARAC SUBFAMILY"/>
    <property type="match status" value="1"/>
</dbReference>
<dbReference type="AlphaFoldDB" id="A0A841CLZ4"/>
<dbReference type="PANTHER" id="PTHR46796">
    <property type="entry name" value="HTH-TYPE TRANSCRIPTIONAL ACTIVATOR RHAS-RELATED"/>
    <property type="match status" value="1"/>
</dbReference>
<dbReference type="SUPFAM" id="SSF46689">
    <property type="entry name" value="Homeodomain-like"/>
    <property type="match status" value="1"/>
</dbReference>
<dbReference type="InterPro" id="IPR018060">
    <property type="entry name" value="HTH_AraC"/>
</dbReference>
<dbReference type="GO" id="GO:0043565">
    <property type="term" value="F:sequence-specific DNA binding"/>
    <property type="evidence" value="ECO:0007669"/>
    <property type="project" value="InterPro"/>
</dbReference>
<dbReference type="Pfam" id="PF14525">
    <property type="entry name" value="AraC_binding_2"/>
    <property type="match status" value="1"/>
</dbReference>
<feature type="domain" description="HTH araC/xylS-type" evidence="4">
    <location>
        <begin position="204"/>
        <end position="302"/>
    </location>
</feature>
<dbReference type="InterPro" id="IPR020449">
    <property type="entry name" value="Tscrpt_reg_AraC-type_HTH"/>
</dbReference>
<dbReference type="Pfam" id="PF12833">
    <property type="entry name" value="HTH_18"/>
    <property type="match status" value="1"/>
</dbReference>
<dbReference type="InterPro" id="IPR050204">
    <property type="entry name" value="AraC_XylS_family_regulators"/>
</dbReference>
<evidence type="ECO:0000313" key="6">
    <source>
        <dbReference type="Proteomes" id="UP000547510"/>
    </source>
</evidence>
<evidence type="ECO:0000256" key="1">
    <source>
        <dbReference type="ARBA" id="ARBA00023015"/>
    </source>
</evidence>
<dbReference type="PRINTS" id="PR00032">
    <property type="entry name" value="HTHARAC"/>
</dbReference>
<dbReference type="InterPro" id="IPR009057">
    <property type="entry name" value="Homeodomain-like_sf"/>
</dbReference>
<evidence type="ECO:0000313" key="5">
    <source>
        <dbReference type="EMBL" id="MBB5959492.1"/>
    </source>
</evidence>
<dbReference type="Proteomes" id="UP000547510">
    <property type="component" value="Unassembled WGS sequence"/>
</dbReference>
<keyword evidence="3" id="KW-0804">Transcription</keyword>
<evidence type="ECO:0000256" key="2">
    <source>
        <dbReference type="ARBA" id="ARBA00023125"/>
    </source>
</evidence>
<accession>A0A841CLZ4</accession>
<dbReference type="GO" id="GO:0003700">
    <property type="term" value="F:DNA-binding transcription factor activity"/>
    <property type="evidence" value="ECO:0007669"/>
    <property type="project" value="InterPro"/>
</dbReference>
<keyword evidence="2 5" id="KW-0238">DNA-binding</keyword>
<dbReference type="EMBL" id="JACHJN010000011">
    <property type="protein sequence ID" value="MBB5959492.1"/>
    <property type="molecule type" value="Genomic_DNA"/>
</dbReference>
<evidence type="ECO:0000259" key="4">
    <source>
        <dbReference type="PROSITE" id="PS01124"/>
    </source>
</evidence>
<keyword evidence="1" id="KW-0805">Transcription regulation</keyword>
<dbReference type="Gene3D" id="1.10.10.60">
    <property type="entry name" value="Homeodomain-like"/>
    <property type="match status" value="1"/>
</dbReference>
<organism evidence="5 6">
    <name type="scientific">Saccharothrix tamanrassetensis</name>
    <dbReference type="NCBI Taxonomy" id="1051531"/>
    <lineage>
        <taxon>Bacteria</taxon>
        <taxon>Bacillati</taxon>
        <taxon>Actinomycetota</taxon>
        <taxon>Actinomycetes</taxon>
        <taxon>Pseudonocardiales</taxon>
        <taxon>Pseudonocardiaceae</taxon>
        <taxon>Saccharothrix</taxon>
    </lineage>
</organism>
<dbReference type="InterPro" id="IPR018062">
    <property type="entry name" value="HTH_AraC-typ_CS"/>
</dbReference>
<protein>
    <submittedName>
        <fullName evidence="5">AraC-like DNA-binding protein</fullName>
    </submittedName>
</protein>
<evidence type="ECO:0000256" key="3">
    <source>
        <dbReference type="ARBA" id="ARBA00023163"/>
    </source>
</evidence>
<reference evidence="5 6" key="1">
    <citation type="submission" date="2020-08" db="EMBL/GenBank/DDBJ databases">
        <title>Genomic Encyclopedia of Type Strains, Phase III (KMG-III): the genomes of soil and plant-associated and newly described type strains.</title>
        <authorList>
            <person name="Whitman W."/>
        </authorList>
    </citation>
    <scope>NUCLEOTIDE SEQUENCE [LARGE SCALE GENOMIC DNA]</scope>
    <source>
        <strain evidence="5 6">CECT 8640</strain>
    </source>
</reference>